<evidence type="ECO:0000259" key="7">
    <source>
        <dbReference type="Pfam" id="PF00814"/>
    </source>
</evidence>
<keyword evidence="4" id="KW-0479">Metal-binding</keyword>
<dbReference type="InterPro" id="IPR017861">
    <property type="entry name" value="KAE1/TsaD"/>
</dbReference>
<comment type="caution">
    <text evidence="8">The sequence shown here is derived from an EMBL/GenBank/DDBJ whole genome shotgun (WGS) entry which is preliminary data.</text>
</comment>
<feature type="domain" description="Gcp-like" evidence="7">
    <location>
        <begin position="3"/>
        <end position="280"/>
    </location>
</feature>
<dbReference type="NCBIfam" id="TIGR03723">
    <property type="entry name" value="T6A_TsaD_YgjD"/>
    <property type="match status" value="1"/>
</dbReference>
<proteinExistence type="predicted"/>
<dbReference type="InterPro" id="IPR043129">
    <property type="entry name" value="ATPase_NBD"/>
</dbReference>
<dbReference type="GO" id="GO:0002949">
    <property type="term" value="P:tRNA threonylcarbamoyladenosine modification"/>
    <property type="evidence" value="ECO:0007669"/>
    <property type="project" value="InterPro"/>
</dbReference>
<dbReference type="EMBL" id="PSRQ01000024">
    <property type="protein sequence ID" value="PWU23705.1"/>
    <property type="molecule type" value="Genomic_DNA"/>
</dbReference>
<comment type="catalytic activity">
    <reaction evidence="6">
        <text>L-threonylcarbamoyladenylate + adenosine(37) in tRNA = N(6)-L-threonylcarbamoyladenosine(37) in tRNA + AMP + H(+)</text>
        <dbReference type="Rhea" id="RHEA:37059"/>
        <dbReference type="Rhea" id="RHEA-COMP:10162"/>
        <dbReference type="Rhea" id="RHEA-COMP:10163"/>
        <dbReference type="ChEBI" id="CHEBI:15378"/>
        <dbReference type="ChEBI" id="CHEBI:73682"/>
        <dbReference type="ChEBI" id="CHEBI:74411"/>
        <dbReference type="ChEBI" id="CHEBI:74418"/>
        <dbReference type="ChEBI" id="CHEBI:456215"/>
        <dbReference type="EC" id="2.3.1.234"/>
    </reaction>
</comment>
<keyword evidence="5" id="KW-0012">Acyltransferase</keyword>
<evidence type="ECO:0000313" key="9">
    <source>
        <dbReference type="Proteomes" id="UP000246104"/>
    </source>
</evidence>
<dbReference type="Pfam" id="PF00814">
    <property type="entry name" value="TsaD"/>
    <property type="match status" value="1"/>
</dbReference>
<dbReference type="NCBIfam" id="TIGR00329">
    <property type="entry name" value="gcp_kae1"/>
    <property type="match status" value="1"/>
</dbReference>
<dbReference type="SUPFAM" id="SSF53067">
    <property type="entry name" value="Actin-like ATPase domain"/>
    <property type="match status" value="1"/>
</dbReference>
<evidence type="ECO:0000313" key="8">
    <source>
        <dbReference type="EMBL" id="PWU23705.1"/>
    </source>
</evidence>
<keyword evidence="2 8" id="KW-0808">Transferase</keyword>
<name>A0A317JPF3_9BACT</name>
<evidence type="ECO:0000256" key="2">
    <source>
        <dbReference type="ARBA" id="ARBA00022679"/>
    </source>
</evidence>
<dbReference type="AlphaFoldDB" id="A0A317JPF3"/>
<dbReference type="GO" id="GO:0061711">
    <property type="term" value="F:tRNA N(6)-L-threonylcarbamoyladenine synthase activity"/>
    <property type="evidence" value="ECO:0007669"/>
    <property type="project" value="UniProtKB-EC"/>
</dbReference>
<dbReference type="InterPro" id="IPR022450">
    <property type="entry name" value="TsaD"/>
</dbReference>
<protein>
    <recommendedName>
        <fullName evidence="1">N(6)-L-threonylcarbamoyladenine synthase</fullName>
        <ecNumber evidence="1">2.3.1.234</ecNumber>
    </recommendedName>
</protein>
<dbReference type="PANTHER" id="PTHR11735:SF6">
    <property type="entry name" value="TRNA N6-ADENOSINE THREONYLCARBAMOYLTRANSFERASE, MITOCHONDRIAL"/>
    <property type="match status" value="1"/>
</dbReference>
<dbReference type="InterPro" id="IPR000905">
    <property type="entry name" value="Gcp-like_dom"/>
</dbReference>
<dbReference type="Gene3D" id="3.30.420.40">
    <property type="match status" value="2"/>
</dbReference>
<sequence length="307" mass="33314">PLYQQWGGVVPRLARQSHEQHIDQTIELALKHAHIDFSQLDAIAVTQGPGLAITLEVGIAKAKELSKRWNTPLVAVNHMEGHLLSVLANGKQIPFPSLAVLVSGGHTEFVLAKEIGKYEVVGSTQDDAMGEAFDKVGRMLGLGYPAGALIEQFAKRGSPGAVVFPIPMRGVKNANTSFSGLKTAAMRVVEELKVKRGGQLTTQDIYNVALAFQVACITHLREKLQFALERDDVCALTLGGGVAANMQVRKMLRDVARAQGIPCFVPYTKKLCVDNAAMIAIAGFFKAKQSAFVTEEDELDRKPIWSL</sequence>
<evidence type="ECO:0000256" key="6">
    <source>
        <dbReference type="ARBA" id="ARBA00048117"/>
    </source>
</evidence>
<evidence type="ECO:0000256" key="3">
    <source>
        <dbReference type="ARBA" id="ARBA00022694"/>
    </source>
</evidence>
<dbReference type="PRINTS" id="PR00789">
    <property type="entry name" value="OSIALOPTASE"/>
</dbReference>
<organism evidence="8 9">
    <name type="scientific">Candidatus Cerribacteria bacterium 'Amazon FNV 2010 28 9'</name>
    <dbReference type="NCBI Taxonomy" id="2081795"/>
    <lineage>
        <taxon>Bacteria</taxon>
        <taxon>Candidatus Cerribacteria</taxon>
    </lineage>
</organism>
<dbReference type="EC" id="2.3.1.234" evidence="1"/>
<keyword evidence="3" id="KW-0819">tRNA processing</keyword>
<reference evidence="8 9" key="1">
    <citation type="submission" date="2018-02" db="EMBL/GenBank/DDBJ databases">
        <title>Genomic Reconstructions from Amazon Rainforest and Pasture Soil Reveal Novel Insights into the Physiology of Candidate Phyla in Tropical Sites.</title>
        <authorList>
            <person name="Kroeger M.E."/>
            <person name="Delmont T."/>
            <person name="Eren A.M."/>
            <person name="Guo J."/>
            <person name="Meyer K.M."/>
            <person name="Khan K."/>
            <person name="Rodrigues J.L.M."/>
            <person name="Bohannan B.J.M."/>
            <person name="Tringe S."/>
            <person name="Borges C.D."/>
            <person name="Tiedje J."/>
            <person name="Tsai S.M."/>
            <person name="Nusslein K."/>
        </authorList>
    </citation>
    <scope>NUCLEOTIDE SEQUENCE [LARGE SCALE GENOMIC DNA]</scope>
    <source>
        <strain evidence="8">Amazon FNV 2010 28 9</strain>
    </source>
</reference>
<evidence type="ECO:0000256" key="4">
    <source>
        <dbReference type="ARBA" id="ARBA00022723"/>
    </source>
</evidence>
<gene>
    <name evidence="8" type="primary">tsaD</name>
    <name evidence="8" type="ORF">C5B42_02020</name>
</gene>
<accession>A0A317JPF3</accession>
<feature type="non-terminal residue" evidence="8">
    <location>
        <position position="1"/>
    </location>
</feature>
<evidence type="ECO:0000256" key="5">
    <source>
        <dbReference type="ARBA" id="ARBA00023315"/>
    </source>
</evidence>
<evidence type="ECO:0000256" key="1">
    <source>
        <dbReference type="ARBA" id="ARBA00012156"/>
    </source>
</evidence>
<dbReference type="GO" id="GO:0046872">
    <property type="term" value="F:metal ion binding"/>
    <property type="evidence" value="ECO:0007669"/>
    <property type="project" value="UniProtKB-KW"/>
</dbReference>
<dbReference type="Proteomes" id="UP000246104">
    <property type="component" value="Unassembled WGS sequence"/>
</dbReference>
<dbReference type="PANTHER" id="PTHR11735">
    <property type="entry name" value="TRNA N6-ADENOSINE THREONYLCARBAMOYLTRANSFERASE"/>
    <property type="match status" value="1"/>
</dbReference>